<dbReference type="GO" id="GO:0007099">
    <property type="term" value="P:centriole replication"/>
    <property type="evidence" value="ECO:0007669"/>
    <property type="project" value="InterPro"/>
</dbReference>
<keyword evidence="3" id="KW-1185">Reference proteome</keyword>
<keyword evidence="1" id="KW-0175">Coiled coil</keyword>
<accession>A0A922A1S0</accession>
<dbReference type="GO" id="GO:0051299">
    <property type="term" value="P:centrosome separation"/>
    <property type="evidence" value="ECO:0007669"/>
    <property type="project" value="TreeGrafter"/>
</dbReference>
<name>A0A922A1S0_MANSE</name>
<dbReference type="AlphaFoldDB" id="A0A922A1S0"/>
<dbReference type="PANTHER" id="PTHR34439:SF1">
    <property type="entry name" value="CENTROBIN"/>
    <property type="match status" value="1"/>
</dbReference>
<dbReference type="PANTHER" id="PTHR34439">
    <property type="entry name" value="CENTROBIN"/>
    <property type="match status" value="1"/>
</dbReference>
<dbReference type="GO" id="GO:0005813">
    <property type="term" value="C:centrosome"/>
    <property type="evidence" value="ECO:0007669"/>
    <property type="project" value="TreeGrafter"/>
</dbReference>
<comment type="caution">
    <text evidence="2">The sequence shown here is derived from an EMBL/GenBank/DDBJ whole genome shotgun (WGS) entry which is preliminary data.</text>
</comment>
<protein>
    <submittedName>
        <fullName evidence="2">Uncharacterized protein</fullName>
    </submittedName>
</protein>
<dbReference type="Proteomes" id="UP000791440">
    <property type="component" value="Unassembled WGS sequence"/>
</dbReference>
<reference evidence="2" key="2">
    <citation type="submission" date="2020-12" db="EMBL/GenBank/DDBJ databases">
        <authorList>
            <person name="Kanost M."/>
        </authorList>
    </citation>
    <scope>NUCLEOTIDE SEQUENCE</scope>
</reference>
<dbReference type="InterPro" id="IPR038923">
    <property type="entry name" value="Centrobin"/>
</dbReference>
<dbReference type="GO" id="GO:0005814">
    <property type="term" value="C:centriole"/>
    <property type="evidence" value="ECO:0007669"/>
    <property type="project" value="TreeGrafter"/>
</dbReference>
<dbReference type="GO" id="GO:1902410">
    <property type="term" value="P:mitotic cytokinetic process"/>
    <property type="evidence" value="ECO:0007669"/>
    <property type="project" value="TreeGrafter"/>
</dbReference>
<reference evidence="2" key="1">
    <citation type="journal article" date="2016" name="Insect Biochem. Mol. Biol.">
        <title>Multifaceted biological insights from a draft genome sequence of the tobacco hornworm moth, Manduca sexta.</title>
        <authorList>
            <person name="Kanost M.R."/>
            <person name="Arrese E.L."/>
            <person name="Cao X."/>
            <person name="Chen Y.R."/>
            <person name="Chellapilla S."/>
            <person name="Goldsmith M.R."/>
            <person name="Grosse-Wilde E."/>
            <person name="Heckel D.G."/>
            <person name="Herndon N."/>
            <person name="Jiang H."/>
            <person name="Papanicolaou A."/>
            <person name="Qu J."/>
            <person name="Soulages J.L."/>
            <person name="Vogel H."/>
            <person name="Walters J."/>
            <person name="Waterhouse R.M."/>
            <person name="Ahn S.J."/>
            <person name="Almeida F.C."/>
            <person name="An C."/>
            <person name="Aqrawi P."/>
            <person name="Bretschneider A."/>
            <person name="Bryant W.B."/>
            <person name="Bucks S."/>
            <person name="Chao H."/>
            <person name="Chevignon G."/>
            <person name="Christen J.M."/>
            <person name="Clarke D.F."/>
            <person name="Dittmer N.T."/>
            <person name="Ferguson L.C.F."/>
            <person name="Garavelou S."/>
            <person name="Gordon K.H.J."/>
            <person name="Gunaratna R.T."/>
            <person name="Han Y."/>
            <person name="Hauser F."/>
            <person name="He Y."/>
            <person name="Heidel-Fischer H."/>
            <person name="Hirsh A."/>
            <person name="Hu Y."/>
            <person name="Jiang H."/>
            <person name="Kalra D."/>
            <person name="Klinner C."/>
            <person name="Konig C."/>
            <person name="Kovar C."/>
            <person name="Kroll A.R."/>
            <person name="Kuwar S.S."/>
            <person name="Lee S.L."/>
            <person name="Lehman R."/>
            <person name="Li K."/>
            <person name="Li Z."/>
            <person name="Liang H."/>
            <person name="Lovelace S."/>
            <person name="Lu Z."/>
            <person name="Mansfield J.H."/>
            <person name="McCulloch K.J."/>
            <person name="Mathew T."/>
            <person name="Morton B."/>
            <person name="Muzny D.M."/>
            <person name="Neunemann D."/>
            <person name="Ongeri F."/>
            <person name="Pauchet Y."/>
            <person name="Pu L.L."/>
            <person name="Pyrousis I."/>
            <person name="Rao X.J."/>
            <person name="Redding A."/>
            <person name="Roesel C."/>
            <person name="Sanchez-Gracia A."/>
            <person name="Schaack S."/>
            <person name="Shukla A."/>
            <person name="Tetreau G."/>
            <person name="Wang Y."/>
            <person name="Xiong G.H."/>
            <person name="Traut W."/>
            <person name="Walsh T.K."/>
            <person name="Worley K.C."/>
            <person name="Wu D."/>
            <person name="Wu W."/>
            <person name="Wu Y.Q."/>
            <person name="Zhang X."/>
            <person name="Zou Z."/>
            <person name="Zucker H."/>
            <person name="Briscoe A.D."/>
            <person name="Burmester T."/>
            <person name="Clem R.J."/>
            <person name="Feyereisen R."/>
            <person name="Grimmelikhuijzen C.J.P."/>
            <person name="Hamodrakas S.J."/>
            <person name="Hansson B.S."/>
            <person name="Huguet E."/>
            <person name="Jermiin L.S."/>
            <person name="Lan Q."/>
            <person name="Lehman H.K."/>
            <person name="Lorenzen M."/>
            <person name="Merzendorfer H."/>
            <person name="Michalopoulos I."/>
            <person name="Morton D.B."/>
            <person name="Muthukrishnan S."/>
            <person name="Oakeshott J.G."/>
            <person name="Palmer W."/>
            <person name="Park Y."/>
            <person name="Passarelli A.L."/>
            <person name="Rozas J."/>
            <person name="Schwartz L.M."/>
            <person name="Smith W."/>
            <person name="Southgate A."/>
            <person name="Vilcinskas A."/>
            <person name="Vogt R."/>
            <person name="Wang P."/>
            <person name="Werren J."/>
            <person name="Yu X.Q."/>
            <person name="Zhou J.J."/>
            <person name="Brown S.J."/>
            <person name="Scherer S.E."/>
            <person name="Richards S."/>
            <person name="Blissard G.W."/>
        </authorList>
    </citation>
    <scope>NUCLEOTIDE SEQUENCE</scope>
</reference>
<feature type="coiled-coil region" evidence="1">
    <location>
        <begin position="47"/>
        <end position="113"/>
    </location>
</feature>
<dbReference type="EMBL" id="JH669685">
    <property type="protein sequence ID" value="KAG6465722.1"/>
    <property type="molecule type" value="Genomic_DNA"/>
</dbReference>
<sequence>MRPFAENRESMKLLQNKFMDSIDTDLLSLSDLWGDNREKGDREGVKLEEERLKREHCEAMIQQLQRKILEQQEKLAVAVKVDKAKDAAIAKLQEKQREEIKLYRLQLAQASEKIGLLEVKFI</sequence>
<proteinExistence type="predicted"/>
<dbReference type="GO" id="GO:1902017">
    <property type="term" value="P:regulation of cilium assembly"/>
    <property type="evidence" value="ECO:0007669"/>
    <property type="project" value="InterPro"/>
</dbReference>
<evidence type="ECO:0000313" key="2">
    <source>
        <dbReference type="EMBL" id="KAG6465722.1"/>
    </source>
</evidence>
<evidence type="ECO:0000313" key="3">
    <source>
        <dbReference type="Proteomes" id="UP000791440"/>
    </source>
</evidence>
<evidence type="ECO:0000256" key="1">
    <source>
        <dbReference type="SAM" id="Coils"/>
    </source>
</evidence>
<organism evidence="2 3">
    <name type="scientific">Manduca sexta</name>
    <name type="common">Tobacco hawkmoth</name>
    <name type="synonym">Tobacco hornworm</name>
    <dbReference type="NCBI Taxonomy" id="7130"/>
    <lineage>
        <taxon>Eukaryota</taxon>
        <taxon>Metazoa</taxon>
        <taxon>Ecdysozoa</taxon>
        <taxon>Arthropoda</taxon>
        <taxon>Hexapoda</taxon>
        <taxon>Insecta</taxon>
        <taxon>Pterygota</taxon>
        <taxon>Neoptera</taxon>
        <taxon>Endopterygota</taxon>
        <taxon>Lepidoptera</taxon>
        <taxon>Glossata</taxon>
        <taxon>Ditrysia</taxon>
        <taxon>Bombycoidea</taxon>
        <taxon>Sphingidae</taxon>
        <taxon>Sphinginae</taxon>
        <taxon>Sphingini</taxon>
        <taxon>Manduca</taxon>
    </lineage>
</organism>
<gene>
    <name evidence="2" type="ORF">O3G_MSEX015342</name>
</gene>